<evidence type="ECO:0000313" key="3">
    <source>
        <dbReference type="EMBL" id="GBO06316.1"/>
    </source>
</evidence>
<gene>
    <name evidence="3" type="ORF">AVEN_245407_1</name>
    <name evidence="2" type="ORF">AVEN_64005_1</name>
</gene>
<dbReference type="AlphaFoldDB" id="A0A4Y2CB04"/>
<reference evidence="2 4" key="1">
    <citation type="journal article" date="2019" name="Sci. Rep.">
        <title>Orb-weaving spider Araneus ventricosus genome elucidates the spidroin gene catalogue.</title>
        <authorList>
            <person name="Kono N."/>
            <person name="Nakamura H."/>
            <person name="Ohtoshi R."/>
            <person name="Moran D.A.P."/>
            <person name="Shinohara A."/>
            <person name="Yoshida Y."/>
            <person name="Fujiwara M."/>
            <person name="Mori M."/>
            <person name="Tomita M."/>
            <person name="Arakawa K."/>
        </authorList>
    </citation>
    <scope>NUCLEOTIDE SEQUENCE [LARGE SCALE GENOMIC DNA]</scope>
</reference>
<dbReference type="EMBL" id="BGPR01085695">
    <property type="protein sequence ID" value="GBM00515.1"/>
    <property type="molecule type" value="Genomic_DNA"/>
</dbReference>
<dbReference type="Proteomes" id="UP000499080">
    <property type="component" value="Unassembled WGS sequence"/>
</dbReference>
<evidence type="ECO:0000256" key="1">
    <source>
        <dbReference type="SAM" id="MobiDB-lite"/>
    </source>
</evidence>
<feature type="region of interest" description="Disordered" evidence="1">
    <location>
        <begin position="76"/>
        <end position="98"/>
    </location>
</feature>
<dbReference type="EMBL" id="BGPR01032695">
    <property type="protein sequence ID" value="GBO06316.1"/>
    <property type="molecule type" value="Genomic_DNA"/>
</dbReference>
<name>A0A4Y2CB04_ARAVE</name>
<sequence length="98" mass="11496">MSPPVPCYFTILPQDYREKKVTVYHSNPFHLYGINIHLVPFCKPRCRNRICCLRYTRDSFPVPEGGREEWILESSRDAAIDEGPRPNRDCWSGEKELP</sequence>
<comment type="caution">
    <text evidence="2">The sequence shown here is derived from an EMBL/GenBank/DDBJ whole genome shotgun (WGS) entry which is preliminary data.</text>
</comment>
<organism evidence="2 4">
    <name type="scientific">Araneus ventricosus</name>
    <name type="common">Orbweaver spider</name>
    <name type="synonym">Epeira ventricosa</name>
    <dbReference type="NCBI Taxonomy" id="182803"/>
    <lineage>
        <taxon>Eukaryota</taxon>
        <taxon>Metazoa</taxon>
        <taxon>Ecdysozoa</taxon>
        <taxon>Arthropoda</taxon>
        <taxon>Chelicerata</taxon>
        <taxon>Arachnida</taxon>
        <taxon>Araneae</taxon>
        <taxon>Araneomorphae</taxon>
        <taxon>Entelegynae</taxon>
        <taxon>Araneoidea</taxon>
        <taxon>Araneidae</taxon>
        <taxon>Araneus</taxon>
    </lineage>
</organism>
<protein>
    <submittedName>
        <fullName evidence="2">Uncharacterized protein</fullName>
    </submittedName>
</protein>
<evidence type="ECO:0000313" key="4">
    <source>
        <dbReference type="Proteomes" id="UP000499080"/>
    </source>
</evidence>
<proteinExistence type="predicted"/>
<evidence type="ECO:0000313" key="2">
    <source>
        <dbReference type="EMBL" id="GBM00515.1"/>
    </source>
</evidence>
<keyword evidence="4" id="KW-1185">Reference proteome</keyword>
<accession>A0A4Y2CB04</accession>